<evidence type="ECO:0000313" key="2">
    <source>
        <dbReference type="Proteomes" id="UP000326380"/>
    </source>
</evidence>
<proteinExistence type="predicted"/>
<dbReference type="InterPro" id="IPR035897">
    <property type="entry name" value="Toll_tir_struct_dom_sf"/>
</dbReference>
<evidence type="ECO:0000313" key="1">
    <source>
        <dbReference type="EMBL" id="KAA9327240.1"/>
    </source>
</evidence>
<name>A0A7L4ZSL7_9BACT</name>
<protein>
    <submittedName>
        <fullName evidence="1">TIR domain-containing protein</fullName>
    </submittedName>
</protein>
<comment type="caution">
    <text evidence="1">The sequence shown here is derived from an EMBL/GenBank/DDBJ whole genome shotgun (WGS) entry which is preliminary data.</text>
</comment>
<dbReference type="Pfam" id="PF13676">
    <property type="entry name" value="TIR_2"/>
    <property type="match status" value="1"/>
</dbReference>
<dbReference type="Proteomes" id="UP000326380">
    <property type="component" value="Unassembled WGS sequence"/>
</dbReference>
<dbReference type="SUPFAM" id="SSF52200">
    <property type="entry name" value="Toll/Interleukin receptor TIR domain"/>
    <property type="match status" value="1"/>
</dbReference>
<sequence>MGLFTEQQLLLRAQAEVGTTRTFSDTPYTRAKASINEARKIQLSAAETKIYDIFLSHSTTDSEQVLGLKLTLEDLGYSVYVDWIDDPQLDRSNVTKKTADILRERMKSCKSLFYAYSINAVNSKWMPWELGYFDGIKQKAAVLPIRASNYQNTDSYYGSEYLGLYYYIVINPDLQNQNKLWVHETSTKYIMYEGWIKYNLEPLQR</sequence>
<accession>A0A7L4ZSL7</accession>
<gene>
    <name evidence="1" type="ORF">F0P96_18580</name>
</gene>
<dbReference type="InterPro" id="IPR000157">
    <property type="entry name" value="TIR_dom"/>
</dbReference>
<reference evidence="1 2" key="1">
    <citation type="submission" date="2019-09" db="EMBL/GenBank/DDBJ databases">
        <title>Genome sequence of Hymenobacter sp. M3.</title>
        <authorList>
            <person name="Srinivasan S."/>
        </authorList>
    </citation>
    <scope>NUCLEOTIDE SEQUENCE [LARGE SCALE GENOMIC DNA]</scope>
    <source>
        <strain evidence="1 2">M3</strain>
    </source>
</reference>
<dbReference type="Gene3D" id="3.40.50.10140">
    <property type="entry name" value="Toll/interleukin-1 receptor homology (TIR) domain"/>
    <property type="match status" value="1"/>
</dbReference>
<keyword evidence="2" id="KW-1185">Reference proteome</keyword>
<dbReference type="GO" id="GO:0007165">
    <property type="term" value="P:signal transduction"/>
    <property type="evidence" value="ECO:0007669"/>
    <property type="project" value="InterPro"/>
</dbReference>
<dbReference type="EMBL" id="VTWU01000007">
    <property type="protein sequence ID" value="KAA9327240.1"/>
    <property type="molecule type" value="Genomic_DNA"/>
</dbReference>
<organism evidence="1 2">
    <name type="scientific">Hymenobacter busanensis</name>
    <dbReference type="NCBI Taxonomy" id="2607656"/>
    <lineage>
        <taxon>Bacteria</taxon>
        <taxon>Pseudomonadati</taxon>
        <taxon>Bacteroidota</taxon>
        <taxon>Cytophagia</taxon>
        <taxon>Cytophagales</taxon>
        <taxon>Hymenobacteraceae</taxon>
        <taxon>Hymenobacter</taxon>
    </lineage>
</organism>
<dbReference type="AlphaFoldDB" id="A0A7L4ZSL7"/>
<dbReference type="RefSeq" id="WP_151080470.1">
    <property type="nucleotide sequence ID" value="NZ_CP047647.1"/>
</dbReference>